<feature type="region of interest" description="Disordered" evidence="1">
    <location>
        <begin position="21"/>
        <end position="42"/>
    </location>
</feature>
<comment type="caution">
    <text evidence="2">The sequence shown here is derived from an EMBL/GenBank/DDBJ whole genome shotgun (WGS) entry which is preliminary data.</text>
</comment>
<name>A0ABS0NGY7_9ACTN</name>
<evidence type="ECO:0000313" key="3">
    <source>
        <dbReference type="Proteomes" id="UP000807371"/>
    </source>
</evidence>
<accession>A0ABS0NGY7</accession>
<proteinExistence type="predicted"/>
<gene>
    <name evidence="2" type="ORF">IHE55_06440</name>
</gene>
<dbReference type="Proteomes" id="UP000807371">
    <property type="component" value="Unassembled WGS sequence"/>
</dbReference>
<sequence>MPEGGAESLAQLRGDCARMAPHWSAPAAAPAPSPVPPSLIRGVSVPDRSAHLLDAMSEYGD</sequence>
<evidence type="ECO:0000313" key="2">
    <source>
        <dbReference type="EMBL" id="MBH5334461.1"/>
    </source>
</evidence>
<keyword evidence="3" id="KW-1185">Reference proteome</keyword>
<organism evidence="2 3">
    <name type="scientific">Streptomyces pactum</name>
    <dbReference type="NCBI Taxonomy" id="68249"/>
    <lineage>
        <taxon>Bacteria</taxon>
        <taxon>Bacillati</taxon>
        <taxon>Actinomycetota</taxon>
        <taxon>Actinomycetes</taxon>
        <taxon>Kitasatosporales</taxon>
        <taxon>Streptomycetaceae</taxon>
        <taxon>Streptomyces</taxon>
    </lineage>
</organism>
<reference evidence="2 3" key="1">
    <citation type="submission" date="2020-09" db="EMBL/GenBank/DDBJ databases">
        <title>Biosynthesis of the nuclear factor of activated T cells inhibitor NFAT-133 and its congeners in Streptomyces pactum.</title>
        <authorList>
            <person name="Zhou W."/>
            <person name="Posri P."/>
            <person name="Abugrain M.E."/>
            <person name="Weisberg A.J."/>
            <person name="Chang J.H."/>
            <person name="Mahmud T."/>
        </authorList>
    </citation>
    <scope>NUCLEOTIDE SEQUENCE [LARGE SCALE GENOMIC DNA]</scope>
    <source>
        <strain evidence="2 3">ATCC 27456</strain>
    </source>
</reference>
<dbReference type="EMBL" id="JACYXC010000001">
    <property type="protein sequence ID" value="MBH5334461.1"/>
    <property type="molecule type" value="Genomic_DNA"/>
</dbReference>
<protein>
    <submittedName>
        <fullName evidence="2">Uncharacterized protein</fullName>
    </submittedName>
</protein>
<evidence type="ECO:0000256" key="1">
    <source>
        <dbReference type="SAM" id="MobiDB-lite"/>
    </source>
</evidence>